<organism evidence="2 3">
    <name type="scientific">Fistulina hepatica ATCC 64428</name>
    <dbReference type="NCBI Taxonomy" id="1128425"/>
    <lineage>
        <taxon>Eukaryota</taxon>
        <taxon>Fungi</taxon>
        <taxon>Dikarya</taxon>
        <taxon>Basidiomycota</taxon>
        <taxon>Agaricomycotina</taxon>
        <taxon>Agaricomycetes</taxon>
        <taxon>Agaricomycetidae</taxon>
        <taxon>Agaricales</taxon>
        <taxon>Fistulinaceae</taxon>
        <taxon>Fistulina</taxon>
    </lineage>
</organism>
<proteinExistence type="predicted"/>
<gene>
    <name evidence="2" type="ORF">FISHEDRAFT_45411</name>
</gene>
<keyword evidence="3" id="KW-1185">Reference proteome</keyword>
<dbReference type="EMBL" id="KN881942">
    <property type="protein sequence ID" value="KIY47385.1"/>
    <property type="molecule type" value="Genomic_DNA"/>
</dbReference>
<dbReference type="Proteomes" id="UP000054144">
    <property type="component" value="Unassembled WGS sequence"/>
</dbReference>
<evidence type="ECO:0000256" key="1">
    <source>
        <dbReference type="SAM" id="SignalP"/>
    </source>
</evidence>
<feature type="signal peptide" evidence="1">
    <location>
        <begin position="1"/>
        <end position="18"/>
    </location>
</feature>
<name>A0A0D7A9P0_9AGAR</name>
<evidence type="ECO:0000313" key="3">
    <source>
        <dbReference type="Proteomes" id="UP000054144"/>
    </source>
</evidence>
<keyword evidence="1" id="KW-0732">Signal</keyword>
<reference evidence="2 3" key="1">
    <citation type="journal article" date="2015" name="Fungal Genet. Biol.">
        <title>Evolution of novel wood decay mechanisms in Agaricales revealed by the genome sequences of Fistulina hepatica and Cylindrobasidium torrendii.</title>
        <authorList>
            <person name="Floudas D."/>
            <person name="Held B.W."/>
            <person name="Riley R."/>
            <person name="Nagy L.G."/>
            <person name="Koehler G."/>
            <person name="Ransdell A.S."/>
            <person name="Younus H."/>
            <person name="Chow J."/>
            <person name="Chiniquy J."/>
            <person name="Lipzen A."/>
            <person name="Tritt A."/>
            <person name="Sun H."/>
            <person name="Haridas S."/>
            <person name="LaButti K."/>
            <person name="Ohm R.A."/>
            <person name="Kues U."/>
            <person name="Blanchette R.A."/>
            <person name="Grigoriev I.V."/>
            <person name="Minto R.E."/>
            <person name="Hibbett D.S."/>
        </authorList>
    </citation>
    <scope>NUCLEOTIDE SEQUENCE [LARGE SCALE GENOMIC DNA]</scope>
    <source>
        <strain evidence="2 3">ATCC 64428</strain>
    </source>
</reference>
<protein>
    <submittedName>
        <fullName evidence="2">Uncharacterized protein</fullName>
    </submittedName>
</protein>
<sequence>MRWPVLLLVLSLSSSVSGCEGDCIVDITKAFLGNYSVPLQESFSQTASLVSHHEAYRVRADSPGLYLDPLRAAYDNSSYDGMRMAIFPGYFHGKCLDKEGNVPNGCPNPDCPVKCGTPGSMVHFYHTLRYIAYNHTRSFVETLVQPGTDTYNEIESRVLSDMGDEKGSRKDDIRKVLGRLGGKLWKNCGGKGLPRCSWEKDMKAYILTFP</sequence>
<evidence type="ECO:0000313" key="2">
    <source>
        <dbReference type="EMBL" id="KIY47385.1"/>
    </source>
</evidence>
<accession>A0A0D7A9P0</accession>
<feature type="chain" id="PRO_5002316171" evidence="1">
    <location>
        <begin position="19"/>
        <end position="210"/>
    </location>
</feature>
<dbReference type="OrthoDB" id="3255642at2759"/>
<dbReference type="PROSITE" id="PS51257">
    <property type="entry name" value="PROKAR_LIPOPROTEIN"/>
    <property type="match status" value="1"/>
</dbReference>
<dbReference type="AlphaFoldDB" id="A0A0D7A9P0"/>